<dbReference type="PANTHER" id="PTHR13593">
    <property type="match status" value="1"/>
</dbReference>
<dbReference type="Gene3D" id="3.20.20.190">
    <property type="entry name" value="Phosphatidylinositol (PI) phosphodiesterase"/>
    <property type="match status" value="1"/>
</dbReference>
<feature type="signal peptide" evidence="1">
    <location>
        <begin position="1"/>
        <end position="23"/>
    </location>
</feature>
<dbReference type="PROSITE" id="PS50007">
    <property type="entry name" value="PIPLC_X_DOMAIN"/>
    <property type="match status" value="1"/>
</dbReference>
<dbReference type="SMART" id="SM00148">
    <property type="entry name" value="PLCXc"/>
    <property type="match status" value="1"/>
</dbReference>
<dbReference type="PANTHER" id="PTHR13593:SF147">
    <property type="entry name" value="1-PHOSPHATIDYLINOSITOL PHOSPHODIESTERASE-LIKE-RELATED"/>
    <property type="match status" value="1"/>
</dbReference>
<dbReference type="SUPFAM" id="SSF51695">
    <property type="entry name" value="PLC-like phosphodiesterases"/>
    <property type="match status" value="1"/>
</dbReference>
<organism evidence="3 4">
    <name type="scientific">Sinocyclocheilus anshuiensis</name>
    <dbReference type="NCBI Taxonomy" id="1608454"/>
    <lineage>
        <taxon>Eukaryota</taxon>
        <taxon>Metazoa</taxon>
        <taxon>Chordata</taxon>
        <taxon>Craniata</taxon>
        <taxon>Vertebrata</taxon>
        <taxon>Euteleostomi</taxon>
        <taxon>Actinopterygii</taxon>
        <taxon>Neopterygii</taxon>
        <taxon>Teleostei</taxon>
        <taxon>Ostariophysi</taxon>
        <taxon>Cypriniformes</taxon>
        <taxon>Cyprinidae</taxon>
        <taxon>Cyprininae</taxon>
        <taxon>Sinocyclocheilus</taxon>
    </lineage>
</organism>
<dbReference type="AlphaFoldDB" id="A0A671L471"/>
<dbReference type="InterPro" id="IPR017946">
    <property type="entry name" value="PLC-like_Pdiesterase_TIM-brl"/>
</dbReference>
<feature type="chain" id="PRO_5025420234" evidence="1">
    <location>
        <begin position="24"/>
        <end position="297"/>
    </location>
</feature>
<dbReference type="Proteomes" id="UP000472260">
    <property type="component" value="Unassembled WGS sequence"/>
</dbReference>
<name>A0A671L471_9TELE</name>
<feature type="domain" description="Phosphatidylinositol-specific phospholipase C X" evidence="2">
    <location>
        <begin position="47"/>
        <end position="183"/>
    </location>
</feature>
<evidence type="ECO:0000313" key="4">
    <source>
        <dbReference type="Proteomes" id="UP000472260"/>
    </source>
</evidence>
<dbReference type="InterPro" id="IPR000909">
    <property type="entry name" value="PLipase_C_PInositol-sp_X_dom"/>
</dbReference>
<evidence type="ECO:0000259" key="2">
    <source>
        <dbReference type="SMART" id="SM00148"/>
    </source>
</evidence>
<accession>A0A671L471</accession>
<reference evidence="3" key="2">
    <citation type="submission" date="2025-09" db="UniProtKB">
        <authorList>
            <consortium name="Ensembl"/>
        </authorList>
    </citation>
    <scope>IDENTIFICATION</scope>
</reference>
<dbReference type="InterPro" id="IPR051057">
    <property type="entry name" value="PI-PLC_domain"/>
</dbReference>
<proteinExistence type="predicted"/>
<evidence type="ECO:0000256" key="1">
    <source>
        <dbReference type="SAM" id="SignalP"/>
    </source>
</evidence>
<dbReference type="Ensembl" id="ENSSANT00000014745.1">
    <property type="protein sequence ID" value="ENSSANP00000013821.1"/>
    <property type="gene ID" value="ENSSANG00000007343.1"/>
</dbReference>
<reference evidence="3" key="1">
    <citation type="submission" date="2025-08" db="UniProtKB">
        <authorList>
            <consortium name="Ensembl"/>
        </authorList>
    </citation>
    <scope>IDENTIFICATION</scope>
</reference>
<keyword evidence="1" id="KW-0732">Signal</keyword>
<evidence type="ECO:0000313" key="3">
    <source>
        <dbReference type="Ensembl" id="ENSSANP00000013821.1"/>
    </source>
</evidence>
<dbReference type="GO" id="GO:0006629">
    <property type="term" value="P:lipid metabolic process"/>
    <property type="evidence" value="ECO:0007669"/>
    <property type="project" value="InterPro"/>
</dbReference>
<keyword evidence="4" id="KW-1185">Reference proteome</keyword>
<gene>
    <name evidence="3" type="primary">LOC107688224</name>
</gene>
<dbReference type="Pfam" id="PF00388">
    <property type="entry name" value="PI-PLC-X"/>
    <property type="match status" value="1"/>
</dbReference>
<protein>
    <submittedName>
        <fullName evidence="3">1-phosphatidylinositol phosphodiesterase-like</fullName>
    </submittedName>
</protein>
<sequence length="297" mass="33897">MKKMGVPGKILCVLMLLLHSSIQQQVFNDEETLHLPANYTIGWMETLDDEKLISDITLPGTHESLALHGGFIAKCQAWSLEDQLKAGIRFFDFRVFPLGKNLLIMHGPIYQYATLKNALETIKTFLSKYKSETVLVRVKPVLFLKNKVPLLVENMAKNYPDCWTEETIPNIGQVRGKIVFVQKNAIRLGIRLYETDKHNDYIVTNVEKKKETIIKHLNDTTYEQYRAGCVVLNYSSGTGIPRLSLDINPKSLAKQINPWLYKHLDNESKKTNPKPCFGVIAMDFPGLDLIKKVTEFN</sequence>
<dbReference type="GO" id="GO:0008081">
    <property type="term" value="F:phosphoric diester hydrolase activity"/>
    <property type="evidence" value="ECO:0007669"/>
    <property type="project" value="InterPro"/>
</dbReference>